<dbReference type="AlphaFoldDB" id="A0A2P2SW46"/>
<evidence type="ECO:0000259" key="2">
    <source>
        <dbReference type="Pfam" id="PF00144"/>
    </source>
</evidence>
<reference evidence="5" key="2">
    <citation type="journal article" date="2018" name="Nat. Commun.">
        <title>Extreme sensitivity to ultraviolet light in the fungal pathogen causing white-nose syndrome of bats.</title>
        <authorList>
            <person name="Palmer J.M."/>
            <person name="Drees K.P."/>
            <person name="Foster J.T."/>
            <person name="Lindner D.L."/>
        </authorList>
    </citation>
    <scope>NUCLEOTIDE SEQUENCE [LARGE SCALE GENOMIC DNA]</scope>
    <source>
        <strain evidence="5">UAMH 10579</strain>
    </source>
</reference>
<feature type="domain" description="Peptidase S12 Pab87-related C-terminal" evidence="3">
    <location>
        <begin position="413"/>
        <end position="500"/>
    </location>
</feature>
<evidence type="ECO:0008006" key="6">
    <source>
        <dbReference type="Google" id="ProtNLM"/>
    </source>
</evidence>
<comment type="similarity">
    <text evidence="1">Belongs to the peptidase S12 family.</text>
</comment>
<dbReference type="Gene3D" id="3.40.710.10">
    <property type="entry name" value="DD-peptidase/beta-lactamase superfamily"/>
    <property type="match status" value="1"/>
</dbReference>
<dbReference type="Gene3D" id="2.40.128.600">
    <property type="match status" value="1"/>
</dbReference>
<name>A0A2P2SW46_9PEZI</name>
<evidence type="ECO:0000313" key="4">
    <source>
        <dbReference type="EMBL" id="OBU01076.1"/>
    </source>
</evidence>
<dbReference type="Pfam" id="PF11954">
    <property type="entry name" value="DUF3471"/>
    <property type="match status" value="1"/>
</dbReference>
<dbReference type="RefSeq" id="XP_018134808.1">
    <property type="nucleotide sequence ID" value="XM_018270478.1"/>
</dbReference>
<dbReference type="PANTHER" id="PTHR46825">
    <property type="entry name" value="D-ALANYL-D-ALANINE-CARBOXYPEPTIDASE/ENDOPEPTIDASE AMPH"/>
    <property type="match status" value="1"/>
</dbReference>
<dbReference type="EMBL" id="KV460207">
    <property type="protein sequence ID" value="OBU01076.1"/>
    <property type="molecule type" value="Genomic_DNA"/>
</dbReference>
<keyword evidence="5" id="KW-1185">Reference proteome</keyword>
<dbReference type="STRING" id="342668.A0A2P2SW46"/>
<evidence type="ECO:0000256" key="1">
    <source>
        <dbReference type="ARBA" id="ARBA00038215"/>
    </source>
</evidence>
<dbReference type="PANTHER" id="PTHR46825:SF9">
    <property type="entry name" value="BETA-LACTAMASE-RELATED DOMAIN-CONTAINING PROTEIN"/>
    <property type="match status" value="1"/>
</dbReference>
<protein>
    <recommendedName>
        <fullName evidence="6">Beta-lactamase-related domain-containing protein</fullName>
    </recommendedName>
</protein>
<sequence>MVTVRNDTQTPLDETFDAFARELLEEWHVPGVSVAVIDGDQIFAKGYGIASFPSEPVTPETLFFTASTTKSFTSAAISLLIDDDTNARATTGQSSPASQNEPLTWKTRIASLIPEDFVLPDLYATAHATIEDALCHRTGLPDHENSFGPKTTNVAGMVRNMRHLPMTSELREEFMYNNMIYSTISHVLETRTGQNMGCFLKDRIWDPLGMSKTYWTLDDALAAEKRGDAKLARGYAWDAAAEQFVDEELPDFPAVSGSGAIISNVLDYAKWLRCMMTRSAPLSAAGHASVVTPRMVIPIPGNNPFKAPNLYALGWFVDTYRGERIIWHSGGWTGFGSVMAFLPERQWGFVMMGNTSKASNYVQMVLYFRLLDQLLGTPLDERVDWNARWKKVVAERREAFAKARERLYPSVPVKLTPPSLPLDKYAGSYSHPGYGAMNFVADGERLIADRTDQEIAMEVKLKHVSGEFWMAYLHVKHRDDRDVQVVRAEFYVSVDGTAGKFDN</sequence>
<proteinExistence type="inferred from homology"/>
<dbReference type="InterPro" id="IPR001466">
    <property type="entry name" value="Beta-lactam-related"/>
</dbReference>
<evidence type="ECO:0000313" key="5">
    <source>
        <dbReference type="Proteomes" id="UP000091956"/>
    </source>
</evidence>
<gene>
    <name evidence="4" type="ORF">VE01_00950</name>
</gene>
<accession>A0A2P2SW46</accession>
<evidence type="ECO:0000259" key="3">
    <source>
        <dbReference type="Pfam" id="PF11954"/>
    </source>
</evidence>
<dbReference type="InterPro" id="IPR050491">
    <property type="entry name" value="AmpC-like"/>
</dbReference>
<dbReference type="Proteomes" id="UP000091956">
    <property type="component" value="Unassembled WGS sequence"/>
</dbReference>
<dbReference type="GeneID" id="28834336"/>
<dbReference type="InterPro" id="IPR012338">
    <property type="entry name" value="Beta-lactam/transpept-like"/>
</dbReference>
<feature type="domain" description="Beta-lactamase-related" evidence="2">
    <location>
        <begin position="16"/>
        <end position="358"/>
    </location>
</feature>
<dbReference type="SUPFAM" id="SSF56601">
    <property type="entry name" value="beta-lactamase/transpeptidase-like"/>
    <property type="match status" value="1"/>
</dbReference>
<dbReference type="OrthoDB" id="5946976at2759"/>
<organism evidence="4 5">
    <name type="scientific">Pseudogymnoascus verrucosus</name>
    <dbReference type="NCBI Taxonomy" id="342668"/>
    <lineage>
        <taxon>Eukaryota</taxon>
        <taxon>Fungi</taxon>
        <taxon>Dikarya</taxon>
        <taxon>Ascomycota</taxon>
        <taxon>Pezizomycotina</taxon>
        <taxon>Leotiomycetes</taxon>
        <taxon>Thelebolales</taxon>
        <taxon>Thelebolaceae</taxon>
        <taxon>Pseudogymnoascus</taxon>
    </lineage>
</organism>
<dbReference type="InterPro" id="IPR021860">
    <property type="entry name" value="Peptidase_S12_Pab87-rel_C"/>
</dbReference>
<dbReference type="Pfam" id="PF00144">
    <property type="entry name" value="Beta-lactamase"/>
    <property type="match status" value="1"/>
</dbReference>
<reference evidence="4 5" key="1">
    <citation type="submission" date="2016-03" db="EMBL/GenBank/DDBJ databases">
        <title>Comparative genomics of Pseudogymnoascus destructans, the fungus causing white-nose syndrome of bats.</title>
        <authorList>
            <person name="Palmer J.M."/>
            <person name="Drees K.P."/>
            <person name="Foster J.T."/>
            <person name="Lindner D.L."/>
        </authorList>
    </citation>
    <scope>NUCLEOTIDE SEQUENCE [LARGE SCALE GENOMIC DNA]</scope>
    <source>
        <strain evidence="4 5">UAMH 10579</strain>
    </source>
</reference>